<keyword evidence="2" id="KW-1185">Reference proteome</keyword>
<comment type="caution">
    <text evidence="1">The sequence shown here is derived from an EMBL/GenBank/DDBJ whole genome shotgun (WGS) entry which is preliminary data.</text>
</comment>
<evidence type="ECO:0000313" key="1">
    <source>
        <dbReference type="EMBL" id="KAK9708411.1"/>
    </source>
</evidence>
<evidence type="ECO:0000313" key="2">
    <source>
        <dbReference type="Proteomes" id="UP001458880"/>
    </source>
</evidence>
<name>A0AAW1JWW6_POPJA</name>
<dbReference type="Proteomes" id="UP001458880">
    <property type="component" value="Unassembled WGS sequence"/>
</dbReference>
<accession>A0AAW1JWW6</accession>
<reference evidence="1 2" key="1">
    <citation type="journal article" date="2024" name="BMC Genomics">
        <title>De novo assembly and annotation of Popillia japonica's genome with initial clues to its potential as an invasive pest.</title>
        <authorList>
            <person name="Cucini C."/>
            <person name="Boschi S."/>
            <person name="Funari R."/>
            <person name="Cardaioli E."/>
            <person name="Iannotti N."/>
            <person name="Marturano G."/>
            <person name="Paoli F."/>
            <person name="Bruttini M."/>
            <person name="Carapelli A."/>
            <person name="Frati F."/>
            <person name="Nardi F."/>
        </authorList>
    </citation>
    <scope>NUCLEOTIDE SEQUENCE [LARGE SCALE GENOMIC DNA]</scope>
    <source>
        <strain evidence="1">DMR45628</strain>
    </source>
</reference>
<sequence>MRLDWIPLIGSRKVNRRDAGGRLMGEYIPNTSWAERVIVSIMIKQAWLLGGVLHNILSGNNCAANPQHKVVVWVGNSSQELSPVQNFPGGGRLDFIYKGISNKNGISGVVSRIMQDHASGWSPGSVLYNHLSKGNRAASPITNLVIEVDNLSEDPNLVIEVDNLSEDLSPERSSKELHRFDSDLFSKKLATIGAPQGAVLHKILNGQNWFLNLHNRIKVEVGSPCEECNLEDKPQFLGFFSECAAISLIMARDAESRR</sequence>
<protein>
    <submittedName>
        <fullName evidence="1">Uncharacterized protein</fullName>
    </submittedName>
</protein>
<proteinExistence type="predicted"/>
<gene>
    <name evidence="1" type="ORF">QE152_g27211</name>
</gene>
<organism evidence="1 2">
    <name type="scientific">Popillia japonica</name>
    <name type="common">Japanese beetle</name>
    <dbReference type="NCBI Taxonomy" id="7064"/>
    <lineage>
        <taxon>Eukaryota</taxon>
        <taxon>Metazoa</taxon>
        <taxon>Ecdysozoa</taxon>
        <taxon>Arthropoda</taxon>
        <taxon>Hexapoda</taxon>
        <taxon>Insecta</taxon>
        <taxon>Pterygota</taxon>
        <taxon>Neoptera</taxon>
        <taxon>Endopterygota</taxon>
        <taxon>Coleoptera</taxon>
        <taxon>Polyphaga</taxon>
        <taxon>Scarabaeiformia</taxon>
        <taxon>Scarabaeidae</taxon>
        <taxon>Rutelinae</taxon>
        <taxon>Popillia</taxon>
    </lineage>
</organism>
<dbReference type="AlphaFoldDB" id="A0AAW1JWW6"/>
<dbReference type="EMBL" id="JASPKY010000330">
    <property type="protein sequence ID" value="KAK9708411.1"/>
    <property type="molecule type" value="Genomic_DNA"/>
</dbReference>